<dbReference type="CTD" id="36381422"/>
<dbReference type="Gene3D" id="1.10.510.10">
    <property type="entry name" value="Transferase(Phosphotransferase) domain 1"/>
    <property type="match status" value="1"/>
</dbReference>
<dbReference type="InterPro" id="IPR011009">
    <property type="entry name" value="Kinase-like_dom_sf"/>
</dbReference>
<proteinExistence type="predicted"/>
<evidence type="ECO:0000313" key="5">
    <source>
        <dbReference type="WormBase" id="SRAE_2000370400"/>
    </source>
</evidence>
<dbReference type="STRING" id="34506.A0A090LGZ1"/>
<protein>
    <submittedName>
        <fullName evidence="2 4">Asator</fullName>
    </submittedName>
</protein>
<evidence type="ECO:0000313" key="2">
    <source>
        <dbReference type="EMBL" id="CEF69052.1"/>
    </source>
</evidence>
<dbReference type="PROSITE" id="PS50011">
    <property type="entry name" value="PROTEIN_KINASE_DOM"/>
    <property type="match status" value="1"/>
</dbReference>
<accession>A0A090LGZ1</accession>
<dbReference type="Pfam" id="PF00069">
    <property type="entry name" value="Pkinase"/>
    <property type="match status" value="1"/>
</dbReference>
<dbReference type="RefSeq" id="XP_024508252.1">
    <property type="nucleotide sequence ID" value="XM_024654930.1"/>
</dbReference>
<keyword evidence="3" id="KW-1185">Reference proteome</keyword>
<dbReference type="OrthoDB" id="5979581at2759"/>
<sequence length="359" mass="41290">MNNFEEGPAKLKLGSIIGRFVLTSKIGEGACGAVYGCKEIGTGKQAALKAELLSDYGNGLKLEVQILKRLHGKAHVAQVFSCGKNNIYCYMVITLLGKSLSQYMHQYKLNFTLSTIIRVAIQTLFALKQIHEIGIVHRDMKPANMAVGRNGIHKKIIHVIDFGLSRDFTITDEDGKLRIRRPRKRCLFRGTVKYCSIRSLEKKEQGRGDDLVSLFYICSEFYQRLPWSKAPDKETVLNIKKKLPDDELFPNCTELAQLLKYAKSLNYEDRPDYLFMFTKLRDAMKRGNYTYSDPYDWEIFEKNLLQKRVESQKITALSETQRIDDVSFNGDNKTKMLSINKYFENHLSQDKFETNEIGF</sequence>
<reference evidence="2 3" key="1">
    <citation type="submission" date="2014-09" db="EMBL/GenBank/DDBJ databases">
        <authorList>
            <person name="Martin A.A."/>
        </authorList>
    </citation>
    <scope>NUCLEOTIDE SEQUENCE</scope>
    <source>
        <strain evidence="3">ED321</strain>
        <strain evidence="2">ED321 Heterogonic</strain>
    </source>
</reference>
<evidence type="ECO:0000313" key="4">
    <source>
        <dbReference type="WBParaSite" id="SRAE_2000370400.1"/>
    </source>
</evidence>
<dbReference type="Proteomes" id="UP000035682">
    <property type="component" value="Unplaced"/>
</dbReference>
<gene>
    <name evidence="2 4 5" type="ORF">SRAE_2000370400</name>
</gene>
<feature type="domain" description="Protein kinase" evidence="1">
    <location>
        <begin position="20"/>
        <end position="284"/>
    </location>
</feature>
<evidence type="ECO:0000259" key="1">
    <source>
        <dbReference type="PROSITE" id="PS50011"/>
    </source>
</evidence>
<dbReference type="GeneID" id="36381422"/>
<organism evidence="2">
    <name type="scientific">Strongyloides ratti</name>
    <name type="common">Parasitic roundworm</name>
    <dbReference type="NCBI Taxonomy" id="34506"/>
    <lineage>
        <taxon>Eukaryota</taxon>
        <taxon>Metazoa</taxon>
        <taxon>Ecdysozoa</taxon>
        <taxon>Nematoda</taxon>
        <taxon>Chromadorea</taxon>
        <taxon>Rhabditida</taxon>
        <taxon>Tylenchina</taxon>
        <taxon>Panagrolaimomorpha</taxon>
        <taxon>Strongyloidoidea</taxon>
        <taxon>Strongyloididae</taxon>
        <taxon>Strongyloides</taxon>
    </lineage>
</organism>
<dbReference type="AlphaFoldDB" id="A0A090LGZ1"/>
<dbReference type="OMA" id="DPDYDYM"/>
<dbReference type="PANTHER" id="PTHR11909">
    <property type="entry name" value="CASEIN KINASE-RELATED"/>
    <property type="match status" value="1"/>
</dbReference>
<name>A0A090LGZ1_STRRB</name>
<dbReference type="SMART" id="SM00220">
    <property type="entry name" value="S_TKc"/>
    <property type="match status" value="1"/>
</dbReference>
<reference evidence="4" key="2">
    <citation type="submission" date="2020-12" db="UniProtKB">
        <authorList>
            <consortium name="WormBaseParasite"/>
        </authorList>
    </citation>
    <scope>IDENTIFICATION</scope>
</reference>
<dbReference type="InterPro" id="IPR000719">
    <property type="entry name" value="Prot_kinase_dom"/>
</dbReference>
<dbReference type="GO" id="GO:0005524">
    <property type="term" value="F:ATP binding"/>
    <property type="evidence" value="ECO:0007669"/>
    <property type="project" value="InterPro"/>
</dbReference>
<dbReference type="WormBase" id="SRAE_2000370400">
    <property type="protein sequence ID" value="SRP00682"/>
    <property type="gene ID" value="WBGene00263929"/>
</dbReference>
<dbReference type="EMBL" id="LN609529">
    <property type="protein sequence ID" value="CEF69052.1"/>
    <property type="molecule type" value="Genomic_DNA"/>
</dbReference>
<evidence type="ECO:0000313" key="3">
    <source>
        <dbReference type="Proteomes" id="UP000035682"/>
    </source>
</evidence>
<dbReference type="InterPro" id="IPR050235">
    <property type="entry name" value="CK1_Ser-Thr_kinase"/>
</dbReference>
<dbReference type="WBParaSite" id="SRAE_2000370400.1">
    <property type="protein sequence ID" value="SRAE_2000370400.1"/>
    <property type="gene ID" value="WBGene00263929"/>
</dbReference>
<dbReference type="SUPFAM" id="SSF56112">
    <property type="entry name" value="Protein kinase-like (PK-like)"/>
    <property type="match status" value="1"/>
</dbReference>
<dbReference type="GO" id="GO:0004672">
    <property type="term" value="F:protein kinase activity"/>
    <property type="evidence" value="ECO:0007669"/>
    <property type="project" value="InterPro"/>
</dbReference>